<keyword evidence="2" id="KW-1185">Reference proteome</keyword>
<name>A0ABW5ZGW9_9BACL</name>
<reference evidence="2" key="1">
    <citation type="journal article" date="2019" name="Int. J. Syst. Evol. Microbiol.">
        <title>The Global Catalogue of Microorganisms (GCM) 10K type strain sequencing project: providing services to taxonomists for standard genome sequencing and annotation.</title>
        <authorList>
            <consortium name="The Broad Institute Genomics Platform"/>
            <consortium name="The Broad Institute Genome Sequencing Center for Infectious Disease"/>
            <person name="Wu L."/>
            <person name="Ma J."/>
        </authorList>
    </citation>
    <scope>NUCLEOTIDE SEQUENCE [LARGE SCALE GENOMIC DNA]</scope>
    <source>
        <strain evidence="2">KCTC 13528</strain>
    </source>
</reference>
<gene>
    <name evidence="1" type="ORF">ACFS5P_05620</name>
</gene>
<proteinExistence type="predicted"/>
<accession>A0ABW5ZGW9</accession>
<organism evidence="1 2">
    <name type="scientific">Jeotgalibacillus terrae</name>
    <dbReference type="NCBI Taxonomy" id="587735"/>
    <lineage>
        <taxon>Bacteria</taxon>
        <taxon>Bacillati</taxon>
        <taxon>Bacillota</taxon>
        <taxon>Bacilli</taxon>
        <taxon>Bacillales</taxon>
        <taxon>Caryophanaceae</taxon>
        <taxon>Jeotgalibacillus</taxon>
    </lineage>
</organism>
<comment type="caution">
    <text evidence="1">The sequence shown here is derived from an EMBL/GenBank/DDBJ whole genome shotgun (WGS) entry which is preliminary data.</text>
</comment>
<dbReference type="InterPro" id="IPR018755">
    <property type="entry name" value="Phage_Mu_Gp48"/>
</dbReference>
<evidence type="ECO:0000313" key="1">
    <source>
        <dbReference type="EMBL" id="MFD2911346.1"/>
    </source>
</evidence>
<dbReference type="Proteomes" id="UP001597561">
    <property type="component" value="Unassembled WGS sequence"/>
</dbReference>
<protein>
    <submittedName>
        <fullName evidence="1">Phage tail protein</fullName>
    </submittedName>
</protein>
<dbReference type="EMBL" id="JBHUPG010000008">
    <property type="protein sequence ID" value="MFD2911346.1"/>
    <property type="molecule type" value="Genomic_DNA"/>
</dbReference>
<sequence length="172" mass="19173">MIKTLPLFMRKSQYINEVFDAEGNQIAALKADLDDIRLQMDVDTATWGLDIFERELQIPTNHQKPYEERRGVIKSKMRGSGKVDAVLLKVVADSYTNGDVVVDFNGTIVITFTSQIGRPPNLDALKEAIENTKPAHLPVTYEFRFLTIGEVSSMTIGEVNELLLENMGGGVN</sequence>
<dbReference type="RefSeq" id="WP_204727980.1">
    <property type="nucleotide sequence ID" value="NZ_JAFBDK010000001.1"/>
</dbReference>
<evidence type="ECO:0000313" key="2">
    <source>
        <dbReference type="Proteomes" id="UP001597561"/>
    </source>
</evidence>
<dbReference type="Pfam" id="PF10076">
    <property type="entry name" value="Phage_Mu_Gp48"/>
    <property type="match status" value="1"/>
</dbReference>